<dbReference type="Pfam" id="PF13354">
    <property type="entry name" value="Beta-lactamase2"/>
    <property type="match status" value="1"/>
</dbReference>
<accession>A0A1B9N9V7</accession>
<dbReference type="Proteomes" id="UP000093355">
    <property type="component" value="Unassembled WGS sequence"/>
</dbReference>
<dbReference type="InterPro" id="IPR012338">
    <property type="entry name" value="Beta-lactam/transpept-like"/>
</dbReference>
<evidence type="ECO:0000256" key="1">
    <source>
        <dbReference type="SAM" id="MobiDB-lite"/>
    </source>
</evidence>
<feature type="region of interest" description="Disordered" evidence="1">
    <location>
        <begin position="1"/>
        <end position="20"/>
    </location>
</feature>
<reference evidence="3 4" key="1">
    <citation type="submission" date="2016-05" db="EMBL/GenBank/DDBJ databases">
        <authorList>
            <person name="Lavstsen T."/>
            <person name="Jespersen J.S."/>
        </authorList>
    </citation>
    <scope>NUCLEOTIDE SEQUENCE [LARGE SCALE GENOMIC DNA]</scope>
    <source>
        <strain evidence="3 4">YLB-01</strain>
    </source>
</reference>
<dbReference type="SUPFAM" id="SSF56601">
    <property type="entry name" value="beta-lactamase/transpeptidase-like"/>
    <property type="match status" value="1"/>
</dbReference>
<dbReference type="GO" id="GO:0030655">
    <property type="term" value="P:beta-lactam antibiotic catabolic process"/>
    <property type="evidence" value="ECO:0007669"/>
    <property type="project" value="InterPro"/>
</dbReference>
<proteinExistence type="predicted"/>
<dbReference type="AlphaFoldDB" id="A0A1B9N9V7"/>
<evidence type="ECO:0000313" key="3">
    <source>
        <dbReference type="EMBL" id="OCG73401.1"/>
    </source>
</evidence>
<dbReference type="EMBL" id="LXMD01000025">
    <property type="protein sequence ID" value="OCG73401.1"/>
    <property type="molecule type" value="Genomic_DNA"/>
</dbReference>
<feature type="domain" description="Beta-lactamase class A catalytic" evidence="2">
    <location>
        <begin position="50"/>
        <end position="276"/>
    </location>
</feature>
<name>A0A1B9N9V7_9MICO</name>
<feature type="compositionally biased region" description="Basic and acidic residues" evidence="1">
    <location>
        <begin position="1"/>
        <end position="12"/>
    </location>
</feature>
<dbReference type="InterPro" id="IPR045155">
    <property type="entry name" value="Beta-lactam_cat"/>
</dbReference>
<comment type="caution">
    <text evidence="3">The sequence shown here is derived from an EMBL/GenBank/DDBJ whole genome shotgun (WGS) entry which is preliminary data.</text>
</comment>
<evidence type="ECO:0000259" key="2">
    <source>
        <dbReference type="Pfam" id="PF13354"/>
    </source>
</evidence>
<dbReference type="Gene3D" id="3.40.710.10">
    <property type="entry name" value="DD-peptidase/beta-lactamase superfamily"/>
    <property type="match status" value="1"/>
</dbReference>
<dbReference type="STRING" id="904291.A7J15_08460"/>
<gene>
    <name evidence="3" type="ORF">A7J15_08460</name>
</gene>
<organism evidence="3 4">
    <name type="scientific">Microbacterium sediminis</name>
    <dbReference type="NCBI Taxonomy" id="904291"/>
    <lineage>
        <taxon>Bacteria</taxon>
        <taxon>Bacillati</taxon>
        <taxon>Actinomycetota</taxon>
        <taxon>Actinomycetes</taxon>
        <taxon>Micrococcales</taxon>
        <taxon>Microbacteriaceae</taxon>
        <taxon>Microbacterium</taxon>
    </lineage>
</organism>
<evidence type="ECO:0000313" key="4">
    <source>
        <dbReference type="Proteomes" id="UP000093355"/>
    </source>
</evidence>
<keyword evidence="3" id="KW-0378">Hydrolase</keyword>
<sequence>MVAVEPDHDTASRRRARPGRARVARRGRLGEFTATMAALDEIAAAGAQVSIHITDLDRGSVVLAGDDYVTLPVGGVGVVPILIEAAVRFEDGTLDPFALVERSSLERVNVAGIWRHLAVPTLPLGDLVVLASATGDAYAVNALLQAVGIESVTRRLVDLGMPRSAVLDRFRDQRGPDDAPHFALGTTREYATLFSDLVNGRVVNARVSAQVSEWLTLGYDLSLVGAATNLDPFAHDDDRHGLLFLNRTGRHSDGVRAEAGVIAGPRAGVAYALTVCFDDLSPMHRDRAHRVFRTLGSELMEFVH</sequence>
<keyword evidence="4" id="KW-1185">Reference proteome</keyword>
<protein>
    <submittedName>
        <fullName evidence="3">Serine hydrolase</fullName>
    </submittedName>
</protein>
<dbReference type="GO" id="GO:0008800">
    <property type="term" value="F:beta-lactamase activity"/>
    <property type="evidence" value="ECO:0007669"/>
    <property type="project" value="InterPro"/>
</dbReference>